<dbReference type="AlphaFoldDB" id="W7YYU0"/>
<sequence length="586" mass="66167">MTIIRALTLRNLLILLCAAVFILIGVKGYEINRKIHTLDEAERMYAKKDLLRAEELYQQAKSNKAIRYHEAAIAAKLRELQPITLMKQSLGELDKRIERAGRQSNFTSFMEVYSDLQAVQLRYMSSGGLYATYYPKISAAYDLSKDITQYFQQFKAFYYNQMQDALSKGTYTDDTFKWNLLRIPDVFYGSAEQKSKQLEAKFQSYDEAVLARLAAEGKFSAMLEQSAVMLNSYKSQNIKANWVAAQDEKLTRTLLEKDIDGESPANFAAHARAYSTFVAAAGYTSKVQPWIERQISTWMKTAKRKIKKADFPAAIQIYEALASYRDTTEDIKAANLAWTIHDPIRLLQSSDSSRTYSQVSGGSGDFGGKAYALGADEQNIIYFAKMNNDDQTQIMSSQDYPKDIAIQQISLEKSLSTNLTPVILIKAASTVRKSLFTAYEVQQDRMVQIFQFAADSYQVQPDKTLLVTNPEGDVNTQQQAIYTRTADHYEFTGYPKDYTEILVKDLLGHANEKVRFSCYATVVGMSEGTALAEMGDSYVLLRGNVVFTEGMNTVTGIFTTFEEIYLNGDQTTEPVSVPVFEVEKLE</sequence>
<dbReference type="RefSeq" id="WP_052020484.1">
    <property type="nucleotide sequence ID" value="NZ_BAVZ01000015.1"/>
</dbReference>
<protein>
    <submittedName>
        <fullName evidence="1">Uncharacterized protein</fullName>
    </submittedName>
</protein>
<accession>W7YYU0</accession>
<dbReference type="Proteomes" id="UP000019364">
    <property type="component" value="Unassembled WGS sequence"/>
</dbReference>
<dbReference type="EMBL" id="BAVZ01000015">
    <property type="protein sequence ID" value="GAF09801.1"/>
    <property type="molecule type" value="Genomic_DNA"/>
</dbReference>
<dbReference type="OrthoDB" id="2657208at2"/>
<evidence type="ECO:0000313" key="1">
    <source>
        <dbReference type="EMBL" id="GAF09801.1"/>
    </source>
</evidence>
<dbReference type="eggNOG" id="COG3103">
    <property type="taxonomic scope" value="Bacteria"/>
</dbReference>
<organism evidence="1 2">
    <name type="scientific">Paenibacillus pini JCM 16418</name>
    <dbReference type="NCBI Taxonomy" id="1236976"/>
    <lineage>
        <taxon>Bacteria</taxon>
        <taxon>Bacillati</taxon>
        <taxon>Bacillota</taxon>
        <taxon>Bacilli</taxon>
        <taxon>Bacillales</taxon>
        <taxon>Paenibacillaceae</taxon>
        <taxon>Paenibacillus</taxon>
    </lineage>
</organism>
<reference evidence="1 2" key="1">
    <citation type="journal article" date="2014" name="Genome Announc.">
        <title>Draft Genome Sequence of Paenibacillus pini JCM 16418T, Isolated from the Rhizosphere of Pine Tree.</title>
        <authorList>
            <person name="Yuki M."/>
            <person name="Oshima K."/>
            <person name="Suda W."/>
            <person name="Oshida Y."/>
            <person name="Kitamura K."/>
            <person name="Iida Y."/>
            <person name="Hattori M."/>
            <person name="Ohkuma M."/>
        </authorList>
    </citation>
    <scope>NUCLEOTIDE SEQUENCE [LARGE SCALE GENOMIC DNA]</scope>
    <source>
        <strain evidence="1 2">JCM 16418</strain>
    </source>
</reference>
<keyword evidence="2" id="KW-1185">Reference proteome</keyword>
<comment type="caution">
    <text evidence="1">The sequence shown here is derived from an EMBL/GenBank/DDBJ whole genome shotgun (WGS) entry which is preliminary data.</text>
</comment>
<dbReference type="STRING" id="1236976.JCM16418_3957"/>
<evidence type="ECO:0000313" key="2">
    <source>
        <dbReference type="Proteomes" id="UP000019364"/>
    </source>
</evidence>
<name>W7YYU0_9BACL</name>
<gene>
    <name evidence="1" type="ORF">JCM16418_3957</name>
</gene>
<proteinExistence type="predicted"/>